<proteinExistence type="predicted"/>
<comment type="caution">
    <text evidence="1">The sequence shown here is derived from an EMBL/GenBank/DDBJ whole genome shotgun (WGS) entry which is preliminary data.</text>
</comment>
<dbReference type="InterPro" id="IPR022803">
    <property type="entry name" value="Ribosomal_uL5_dom_sf"/>
</dbReference>
<accession>A0AAN7YT25</accession>
<keyword evidence="2" id="KW-1185">Reference proteome</keyword>
<protein>
    <recommendedName>
        <fullName evidence="3">Ribosomal protein L5</fullName>
    </recommendedName>
</protein>
<dbReference type="Proteomes" id="UP001344447">
    <property type="component" value="Unassembled WGS sequence"/>
</dbReference>
<reference evidence="1 2" key="1">
    <citation type="submission" date="2023-11" db="EMBL/GenBank/DDBJ databases">
        <title>Dfirmibasis_genome.</title>
        <authorList>
            <person name="Edelbroek B."/>
            <person name="Kjellin J."/>
            <person name="Jerlstrom-Hultqvist J."/>
            <person name="Soderbom F."/>
        </authorList>
    </citation>
    <scope>NUCLEOTIDE SEQUENCE [LARGE SCALE GENOMIC DNA]</scope>
    <source>
        <strain evidence="1 2">TNS-C-14</strain>
    </source>
</reference>
<geneLocation type="mitochondrion" evidence="1"/>
<evidence type="ECO:0000313" key="2">
    <source>
        <dbReference type="Proteomes" id="UP001344447"/>
    </source>
</evidence>
<evidence type="ECO:0008006" key="3">
    <source>
        <dbReference type="Google" id="ProtNLM"/>
    </source>
</evidence>
<gene>
    <name evidence="1" type="ORF">RB653_003309</name>
</gene>
<evidence type="ECO:0000313" key="1">
    <source>
        <dbReference type="EMBL" id="KAK5574372.1"/>
    </source>
</evidence>
<sequence length="187" mass="22185">MDILQTYKARIISKYLLNTFSSKNGTRYRKVAIDTVQVKMNYRKTKKEVYQIMELVSLFEQLTGEKPLIKINDSTEKNNVVKADDCQLTVRLRRAKANIFINALVYIGLGERNQFTLTETNNIDLKNLMIRYRYKNLKIFRSLLVRKDMNLEAKLLIELRYKPIGLKKGQLTKYKFYLAKRNEFKIK</sequence>
<organism evidence="1 2">
    <name type="scientific">Dictyostelium firmibasis</name>
    <dbReference type="NCBI Taxonomy" id="79012"/>
    <lineage>
        <taxon>Eukaryota</taxon>
        <taxon>Amoebozoa</taxon>
        <taxon>Evosea</taxon>
        <taxon>Eumycetozoa</taxon>
        <taxon>Dictyostelia</taxon>
        <taxon>Dictyosteliales</taxon>
        <taxon>Dictyosteliaceae</taxon>
        <taxon>Dictyostelium</taxon>
    </lineage>
</organism>
<dbReference type="AlphaFoldDB" id="A0AAN7YT25"/>
<name>A0AAN7YT25_9MYCE</name>
<keyword evidence="1" id="KW-0496">Mitochondrion</keyword>
<dbReference type="Gene3D" id="3.30.1440.10">
    <property type="match status" value="1"/>
</dbReference>
<dbReference type="EMBL" id="JAVFKY010000009">
    <property type="protein sequence ID" value="KAK5574372.1"/>
    <property type="molecule type" value="Genomic_DNA"/>
</dbReference>